<evidence type="ECO:0000313" key="1">
    <source>
        <dbReference type="EMBL" id="PTV98632.1"/>
    </source>
</evidence>
<dbReference type="AlphaFoldDB" id="A0A2T5RJB1"/>
<sequence length="220" mass="24957">MKKFERFIIYPLLFIAVFFSFADDGLQQTTAQQFYNEIIAKNIKIVDERGNKLIELSAEKNEVFEQGYGKIDVFSKSSTLGNSNTNIQAGSIDLNNNSEWRTYIGTGSINLKDNKNAMNIGSNFRNFKDDFFEEDEDNDNDLLFGFGIDLYERDDPKDNLVIGENSTMLITNSANNTGGSIILLNGEGDFSIMLGKDNNEHGLITVFDKYGERYRGYSYK</sequence>
<proteinExistence type="predicted"/>
<dbReference type="Proteomes" id="UP000244089">
    <property type="component" value="Unassembled WGS sequence"/>
</dbReference>
<dbReference type="EMBL" id="QAXS01000015">
    <property type="protein sequence ID" value="PTV98632.1"/>
    <property type="molecule type" value="Genomic_DNA"/>
</dbReference>
<reference evidence="1 2" key="1">
    <citation type="submission" date="2018-04" db="EMBL/GenBank/DDBJ databases">
        <title>Subsurface microbial communities from deep shales in Ohio and West Virginia, USA.</title>
        <authorList>
            <person name="Wrighton K."/>
        </authorList>
    </citation>
    <scope>NUCLEOTIDE SEQUENCE [LARGE SCALE GENOMIC DNA]</scope>
    <source>
        <strain evidence="1 2">WC1</strain>
    </source>
</reference>
<organism evidence="1 2">
    <name type="scientific">Halanaerobium saccharolyticum</name>
    <dbReference type="NCBI Taxonomy" id="43595"/>
    <lineage>
        <taxon>Bacteria</taxon>
        <taxon>Bacillati</taxon>
        <taxon>Bacillota</taxon>
        <taxon>Clostridia</taxon>
        <taxon>Halanaerobiales</taxon>
        <taxon>Halanaerobiaceae</taxon>
        <taxon>Halanaerobium</taxon>
    </lineage>
</organism>
<evidence type="ECO:0000313" key="2">
    <source>
        <dbReference type="Proteomes" id="UP000244089"/>
    </source>
</evidence>
<name>A0A2T5RJB1_9FIRM</name>
<dbReference type="OrthoDB" id="2133266at2"/>
<protein>
    <submittedName>
        <fullName evidence="1">Uncharacterized protein</fullName>
    </submittedName>
</protein>
<dbReference type="RefSeq" id="WP_108140181.1">
    <property type="nucleotide sequence ID" value="NZ_QAXS01000015.1"/>
</dbReference>
<accession>A0A2T5RJB1</accession>
<gene>
    <name evidence="1" type="ORF">C8C76_11538</name>
</gene>
<comment type="caution">
    <text evidence="1">The sequence shown here is derived from an EMBL/GenBank/DDBJ whole genome shotgun (WGS) entry which is preliminary data.</text>
</comment>